<dbReference type="AlphaFoldDB" id="A0AAD3RRY6"/>
<dbReference type="Pfam" id="PF01852">
    <property type="entry name" value="START"/>
    <property type="match status" value="1"/>
</dbReference>
<feature type="chain" id="PRO_5042167732" description="START domain-containing protein" evidence="1">
    <location>
        <begin position="28"/>
        <end position="82"/>
    </location>
</feature>
<evidence type="ECO:0000259" key="2">
    <source>
        <dbReference type="Pfam" id="PF01852"/>
    </source>
</evidence>
<dbReference type="GO" id="GO:0003677">
    <property type="term" value="F:DNA binding"/>
    <property type="evidence" value="ECO:0007669"/>
    <property type="project" value="UniProtKB-KW"/>
</dbReference>
<dbReference type="PANTHER" id="PTHR45654">
    <property type="entry name" value="HOMEOBOX-LEUCINE ZIPPER PROTEIN MERISTEM L1"/>
    <property type="match status" value="1"/>
</dbReference>
<dbReference type="Proteomes" id="UP001234787">
    <property type="component" value="Unassembled WGS sequence"/>
</dbReference>
<keyword evidence="4" id="KW-1185">Reference proteome</keyword>
<evidence type="ECO:0000313" key="4">
    <source>
        <dbReference type="Proteomes" id="UP001234787"/>
    </source>
</evidence>
<sequence>MGGTRNGALQLVYFLICFKLHSEGLWAEADVSVEKENENGSAKYRRMPSRCVQCVVEDMVIAYSTVTWVEHTEYMMKERKIK</sequence>
<evidence type="ECO:0000256" key="1">
    <source>
        <dbReference type="SAM" id="SignalP"/>
    </source>
</evidence>
<dbReference type="PANTHER" id="PTHR45654:SF5">
    <property type="entry name" value="HOMEOBOX-LEUCINE ZIPPER PROTEIN ANTHOCYANINLESS 2-RELATED"/>
    <property type="match status" value="1"/>
</dbReference>
<dbReference type="GO" id="GO:0008289">
    <property type="term" value="F:lipid binding"/>
    <property type="evidence" value="ECO:0007669"/>
    <property type="project" value="InterPro"/>
</dbReference>
<gene>
    <name evidence="3" type="ORF">SUGI_1514720</name>
</gene>
<protein>
    <recommendedName>
        <fullName evidence="2">START domain-containing protein</fullName>
    </recommendedName>
</protein>
<organism evidence="3 4">
    <name type="scientific">Cryptomeria japonica</name>
    <name type="common">Japanese cedar</name>
    <name type="synonym">Cupressus japonica</name>
    <dbReference type="NCBI Taxonomy" id="3369"/>
    <lineage>
        <taxon>Eukaryota</taxon>
        <taxon>Viridiplantae</taxon>
        <taxon>Streptophyta</taxon>
        <taxon>Embryophyta</taxon>
        <taxon>Tracheophyta</taxon>
        <taxon>Spermatophyta</taxon>
        <taxon>Pinopsida</taxon>
        <taxon>Pinidae</taxon>
        <taxon>Conifers II</taxon>
        <taxon>Cupressales</taxon>
        <taxon>Cupressaceae</taxon>
        <taxon>Cryptomeria</taxon>
    </lineage>
</organism>
<comment type="caution">
    <text evidence="3">The sequence shown here is derived from an EMBL/GenBank/DDBJ whole genome shotgun (WGS) entry which is preliminary data.</text>
</comment>
<reference evidence="3" key="1">
    <citation type="submission" date="2022-12" db="EMBL/GenBank/DDBJ databases">
        <title>Chromosome-Level Genome Assembly of Japanese Cedar (Cryptomeriajaponica D. Don).</title>
        <authorList>
            <person name="Fujino T."/>
            <person name="Yamaguchi K."/>
            <person name="Yokoyama T."/>
            <person name="Hamanaka T."/>
            <person name="Harazono Y."/>
            <person name="Kamada H."/>
            <person name="Kobayashi W."/>
            <person name="Ujino-Ihara T."/>
            <person name="Uchiyama K."/>
            <person name="Matsumoto A."/>
            <person name="Izuno A."/>
            <person name="Tsumura Y."/>
            <person name="Toyoda A."/>
            <person name="Shigenobu S."/>
            <person name="Moriguchi Y."/>
            <person name="Ueno S."/>
            <person name="Kasahara M."/>
        </authorList>
    </citation>
    <scope>NUCLEOTIDE SEQUENCE</scope>
</reference>
<keyword evidence="1" id="KW-0732">Signal</keyword>
<proteinExistence type="predicted"/>
<evidence type="ECO:0000313" key="3">
    <source>
        <dbReference type="EMBL" id="GLJ59575.1"/>
    </source>
</evidence>
<accession>A0AAD3RRY6</accession>
<dbReference type="EMBL" id="BSEH01001091">
    <property type="protein sequence ID" value="GLJ59575.1"/>
    <property type="molecule type" value="Genomic_DNA"/>
</dbReference>
<name>A0AAD3RRY6_CRYJA</name>
<feature type="domain" description="START" evidence="2">
    <location>
        <begin position="13"/>
        <end position="74"/>
    </location>
</feature>
<dbReference type="InterPro" id="IPR042160">
    <property type="entry name" value="HD-Zip_IV"/>
</dbReference>
<dbReference type="InterPro" id="IPR002913">
    <property type="entry name" value="START_lipid-bd_dom"/>
</dbReference>
<feature type="signal peptide" evidence="1">
    <location>
        <begin position="1"/>
        <end position="27"/>
    </location>
</feature>